<gene>
    <name evidence="1" type="ORF">PPENT_87.1.T0560176</name>
</gene>
<sequence length="218" mass="25414">MSTLQITTHKLPFRICMYTMKGSNSSIRIVVSSHKFYFRIIMQLMLIKLLYLWSKLKCYDFVDHATKCISFSKDKCICNDGYFVDHLLLSCQPCIRIHLMLRQLQSLYQLCNKVYGETSIPNQCLCLNNTYEVYVTKYSYKLNLITQLITNHLLYSKQFLSCIDINQSVLASNQYSPCLQCQGNASHCAECKDLLNQIYNEEFLCPSGYLKDNYNCIL</sequence>
<dbReference type="AlphaFoldDB" id="A0A8S1V8U0"/>
<accession>A0A8S1V8U0</accession>
<comment type="caution">
    <text evidence="1">The sequence shown here is derived from an EMBL/GenBank/DDBJ whole genome shotgun (WGS) entry which is preliminary data.</text>
</comment>
<reference evidence="1" key="1">
    <citation type="submission" date="2021-01" db="EMBL/GenBank/DDBJ databases">
        <authorList>
            <consortium name="Genoscope - CEA"/>
            <person name="William W."/>
        </authorList>
    </citation>
    <scope>NUCLEOTIDE SEQUENCE</scope>
</reference>
<dbReference type="OrthoDB" id="292058at2759"/>
<dbReference type="Proteomes" id="UP000689195">
    <property type="component" value="Unassembled WGS sequence"/>
</dbReference>
<organism evidence="1 2">
    <name type="scientific">Paramecium pentaurelia</name>
    <dbReference type="NCBI Taxonomy" id="43138"/>
    <lineage>
        <taxon>Eukaryota</taxon>
        <taxon>Sar</taxon>
        <taxon>Alveolata</taxon>
        <taxon>Ciliophora</taxon>
        <taxon>Intramacronucleata</taxon>
        <taxon>Oligohymenophorea</taxon>
        <taxon>Peniculida</taxon>
        <taxon>Parameciidae</taxon>
        <taxon>Paramecium</taxon>
    </lineage>
</organism>
<dbReference type="EMBL" id="CAJJDO010000056">
    <property type="protein sequence ID" value="CAD8172222.1"/>
    <property type="molecule type" value="Genomic_DNA"/>
</dbReference>
<evidence type="ECO:0000313" key="1">
    <source>
        <dbReference type="EMBL" id="CAD8172222.1"/>
    </source>
</evidence>
<proteinExistence type="predicted"/>
<name>A0A8S1V8U0_9CILI</name>
<keyword evidence="2" id="KW-1185">Reference proteome</keyword>
<protein>
    <submittedName>
        <fullName evidence="1">Uncharacterized protein</fullName>
    </submittedName>
</protein>
<evidence type="ECO:0000313" key="2">
    <source>
        <dbReference type="Proteomes" id="UP000689195"/>
    </source>
</evidence>